<dbReference type="EMBL" id="JAGPUO010000013">
    <property type="protein sequence ID" value="KAG5658861.1"/>
    <property type="molecule type" value="Genomic_DNA"/>
</dbReference>
<reference evidence="1" key="1">
    <citation type="submission" date="2021-04" db="EMBL/GenBank/DDBJ databases">
        <title>Draft genome of Fusarium avenaceum strain F156N33, isolated from an atmospheric sample in Virginia.</title>
        <authorList>
            <person name="Yang S."/>
            <person name="Vinatzer B.A."/>
            <person name="Coleman J."/>
        </authorList>
    </citation>
    <scope>NUCLEOTIDE SEQUENCE</scope>
    <source>
        <strain evidence="1">F156N33</strain>
    </source>
</reference>
<sequence>VFFSRASGVRLSFKSPWRHSNLCDGKYLSMTTPLYRLMPLSPQVQALQQDATTEVLTLFPVQKREGLLTYGLPKSCELLAEALLKDLVLSLSLVYGEDLKAWALSLGMVVKDVKMPEISPQAFRLEKGNTSTLLKGYTAVVVALGNTKYDVELISRDKRSSQQETWEPTSALHLRETGLKAQGGHIRFLYIPLHLEPA</sequence>
<gene>
    <name evidence="1" type="ORF">KAF25_007414</name>
</gene>
<dbReference type="AlphaFoldDB" id="A0A9P7KTX1"/>
<feature type="non-terminal residue" evidence="1">
    <location>
        <position position="1"/>
    </location>
</feature>
<accession>A0A9P7KTX1</accession>
<dbReference type="Proteomes" id="UP000782241">
    <property type="component" value="Unassembled WGS sequence"/>
</dbReference>
<organism evidence="1 2">
    <name type="scientific">Fusarium avenaceum</name>
    <dbReference type="NCBI Taxonomy" id="40199"/>
    <lineage>
        <taxon>Eukaryota</taxon>
        <taxon>Fungi</taxon>
        <taxon>Dikarya</taxon>
        <taxon>Ascomycota</taxon>
        <taxon>Pezizomycotina</taxon>
        <taxon>Sordariomycetes</taxon>
        <taxon>Hypocreomycetidae</taxon>
        <taxon>Hypocreales</taxon>
        <taxon>Nectriaceae</taxon>
        <taxon>Fusarium</taxon>
        <taxon>Fusarium tricinctum species complex</taxon>
    </lineage>
</organism>
<name>A0A9P7KTX1_9HYPO</name>
<comment type="caution">
    <text evidence="1">The sequence shown here is derived from an EMBL/GenBank/DDBJ whole genome shotgun (WGS) entry which is preliminary data.</text>
</comment>
<evidence type="ECO:0000313" key="2">
    <source>
        <dbReference type="Proteomes" id="UP000782241"/>
    </source>
</evidence>
<protein>
    <submittedName>
        <fullName evidence="1">Uncharacterized protein</fullName>
    </submittedName>
</protein>
<keyword evidence="2" id="KW-1185">Reference proteome</keyword>
<proteinExistence type="predicted"/>
<evidence type="ECO:0000313" key="1">
    <source>
        <dbReference type="EMBL" id="KAG5658861.1"/>
    </source>
</evidence>